<dbReference type="AlphaFoldDB" id="A0A401YQ52"/>
<dbReference type="InterPro" id="IPR011009">
    <property type="entry name" value="Kinase-like_dom_sf"/>
</dbReference>
<dbReference type="InterPro" id="IPR002372">
    <property type="entry name" value="PQQ_rpt_dom"/>
</dbReference>
<dbReference type="Gene3D" id="2.40.10.480">
    <property type="match status" value="1"/>
</dbReference>
<dbReference type="PROSITE" id="PS00107">
    <property type="entry name" value="PROTEIN_KINASE_ATP"/>
    <property type="match status" value="1"/>
</dbReference>
<keyword evidence="2 5" id="KW-0547">Nucleotide-binding</keyword>
<dbReference type="PANTHER" id="PTHR43289">
    <property type="entry name" value="MITOGEN-ACTIVATED PROTEIN KINASE KINASE KINASE 20-RELATED"/>
    <property type="match status" value="1"/>
</dbReference>
<dbReference type="SUPFAM" id="SSF50998">
    <property type="entry name" value="Quinoprotein alcohol dehydrogenase-like"/>
    <property type="match status" value="1"/>
</dbReference>
<dbReference type="OrthoDB" id="9762169at2"/>
<dbReference type="InterPro" id="IPR008271">
    <property type="entry name" value="Ser/Thr_kinase_AS"/>
</dbReference>
<feature type="region of interest" description="Disordered" evidence="6">
    <location>
        <begin position="301"/>
        <end position="350"/>
    </location>
</feature>
<evidence type="ECO:0000259" key="7">
    <source>
        <dbReference type="PROSITE" id="PS50011"/>
    </source>
</evidence>
<evidence type="ECO:0000256" key="3">
    <source>
        <dbReference type="ARBA" id="ARBA00022777"/>
    </source>
</evidence>
<dbReference type="InterPro" id="IPR000719">
    <property type="entry name" value="Prot_kinase_dom"/>
</dbReference>
<dbReference type="GO" id="GO:0005524">
    <property type="term" value="F:ATP binding"/>
    <property type="evidence" value="ECO:0007669"/>
    <property type="project" value="UniProtKB-UniRule"/>
</dbReference>
<keyword evidence="1" id="KW-0808">Transferase</keyword>
<evidence type="ECO:0000313" key="9">
    <source>
        <dbReference type="Proteomes" id="UP000286931"/>
    </source>
</evidence>
<dbReference type="CDD" id="cd14014">
    <property type="entry name" value="STKc_PknB_like"/>
    <property type="match status" value="1"/>
</dbReference>
<dbReference type="InterPro" id="IPR011047">
    <property type="entry name" value="Quinoprotein_ADH-like_sf"/>
</dbReference>
<evidence type="ECO:0000256" key="6">
    <source>
        <dbReference type="SAM" id="MobiDB-lite"/>
    </source>
</evidence>
<evidence type="ECO:0000256" key="2">
    <source>
        <dbReference type="ARBA" id="ARBA00022741"/>
    </source>
</evidence>
<evidence type="ECO:0000256" key="1">
    <source>
        <dbReference type="ARBA" id="ARBA00022679"/>
    </source>
</evidence>
<dbReference type="GO" id="GO:0004674">
    <property type="term" value="F:protein serine/threonine kinase activity"/>
    <property type="evidence" value="ECO:0007669"/>
    <property type="project" value="TreeGrafter"/>
</dbReference>
<accession>A0A401YQ52</accession>
<reference evidence="8 9" key="1">
    <citation type="submission" date="2018-12" db="EMBL/GenBank/DDBJ databases">
        <title>Draft genome sequence of Embleya hyalina NBRC 13850T.</title>
        <authorList>
            <person name="Komaki H."/>
            <person name="Hosoyama A."/>
            <person name="Kimura A."/>
            <person name="Ichikawa N."/>
            <person name="Tamura T."/>
        </authorList>
    </citation>
    <scope>NUCLEOTIDE SEQUENCE [LARGE SCALE GENOMIC DNA]</scope>
    <source>
        <strain evidence="8 9">NBRC 13850</strain>
    </source>
</reference>
<protein>
    <submittedName>
        <fullName evidence="8">Protein kinase</fullName>
    </submittedName>
</protein>
<dbReference type="Proteomes" id="UP000286931">
    <property type="component" value="Unassembled WGS sequence"/>
</dbReference>
<dbReference type="SMART" id="SM00220">
    <property type="entry name" value="S_TKc"/>
    <property type="match status" value="1"/>
</dbReference>
<evidence type="ECO:0000313" key="8">
    <source>
        <dbReference type="EMBL" id="GCD96723.1"/>
    </source>
</evidence>
<feature type="domain" description="Protein kinase" evidence="7">
    <location>
        <begin position="15"/>
        <end position="275"/>
    </location>
</feature>
<dbReference type="Pfam" id="PF13360">
    <property type="entry name" value="PQQ_2"/>
    <property type="match status" value="2"/>
</dbReference>
<dbReference type="Pfam" id="PF00069">
    <property type="entry name" value="Pkinase"/>
    <property type="match status" value="1"/>
</dbReference>
<dbReference type="SMART" id="SM00564">
    <property type="entry name" value="PQQ"/>
    <property type="match status" value="4"/>
</dbReference>
<dbReference type="InterPro" id="IPR018391">
    <property type="entry name" value="PQQ_b-propeller_rpt"/>
</dbReference>
<keyword evidence="4 5" id="KW-0067">ATP-binding</keyword>
<evidence type="ECO:0000256" key="4">
    <source>
        <dbReference type="ARBA" id="ARBA00022840"/>
    </source>
</evidence>
<comment type="caution">
    <text evidence="8">The sequence shown here is derived from an EMBL/GenBank/DDBJ whole genome shotgun (WGS) entry which is preliminary data.</text>
</comment>
<dbReference type="PROSITE" id="PS50011">
    <property type="entry name" value="PROTEIN_KINASE_DOM"/>
    <property type="match status" value="1"/>
</dbReference>
<dbReference type="Gene3D" id="2.130.10.10">
    <property type="entry name" value="YVTN repeat-like/Quinoprotein amine dehydrogenase"/>
    <property type="match status" value="1"/>
</dbReference>
<sequence>MQPLRPGDPAVIGPYRLSARLGEGGMGEVFLGRSPGGMSVAVKVVHADLAELPGYRERFAHEIAAARAVGGAFTAAVVDSGDMPRPWMATVYLPGVSLLRAVTDHGPLSYPVARVLGAGLAEALVSIHRAGIVHRDLKPSNILLTSDGPRVLDFGVARADDRDTVTESGAVLGSLPYMAPEQLFGRPPGPAVDVYALGGVLVYCVTGAPPLGEVPGGAPGLLHRITAGPPDLRAVSDPSLRELLIECLAENPEARPATADLVVRLLPDGAGHGHRSGAGVTVPGDWMPVPLTGSIAEQATRAREALAETTVSLAPDASHDARPTPGDLPDEPAPPAPRPARRSAARAQRARAVLPRTLPPPRLMAPVAVDAAPSRRRVLRALLAAGGLAAAGTIAWAATRSDGGGSSPDTLWTAESRMPFVKSASGGRVFVADPATKSLLCLDAGSGREVWRSQGTDSLLMSDSSALLALADVLVTRSLGELAVRDINTGVSRWSKPVSPIGPDRQRIAADDSFVYGAVPGDAIGALPVLHAYRRDGTIAWRREVTGGKAGYVRVTGGPVLLANRLVVTGNTGIGTGACFAAAYEPRSGAPLWVRELPGDDEPSHPVGPTPDTVYVGNGRYTVFALDGATGAPRWSAAPQFAPDGRDESGNVLDHSERGAEPLIANGVMYVGGDDRTIRAFDTTNGSRLWTRPVQVSAKVTIPGDACLPVIVGDTAFIQDTRALVAVGARDGHVLWSAPLLNDVDSPPPRPVVVDGLLHTVDKTPDGDGELRSYDPSDATLVRTIRFGTGRLRLTAGDGVLFLASNRLTALSPRAR</sequence>
<dbReference type="InterPro" id="IPR017441">
    <property type="entry name" value="Protein_kinase_ATP_BS"/>
</dbReference>
<gene>
    <name evidence="8" type="ORF">EHYA_04410</name>
</gene>
<dbReference type="Gene3D" id="3.30.200.20">
    <property type="entry name" value="Phosphorylase Kinase, domain 1"/>
    <property type="match status" value="1"/>
</dbReference>
<feature type="binding site" evidence="5">
    <location>
        <position position="43"/>
    </location>
    <ligand>
        <name>ATP</name>
        <dbReference type="ChEBI" id="CHEBI:30616"/>
    </ligand>
</feature>
<dbReference type="InterPro" id="IPR015943">
    <property type="entry name" value="WD40/YVTN_repeat-like_dom_sf"/>
</dbReference>
<proteinExistence type="predicted"/>
<dbReference type="EMBL" id="BIFH01000021">
    <property type="protein sequence ID" value="GCD96723.1"/>
    <property type="molecule type" value="Genomic_DNA"/>
</dbReference>
<evidence type="ECO:0000256" key="5">
    <source>
        <dbReference type="PROSITE-ProRule" id="PRU10141"/>
    </source>
</evidence>
<dbReference type="PANTHER" id="PTHR43289:SF34">
    <property type="entry name" value="SERINE_THREONINE-PROTEIN KINASE YBDM-RELATED"/>
    <property type="match status" value="1"/>
</dbReference>
<organism evidence="8 9">
    <name type="scientific">Embleya hyalina</name>
    <dbReference type="NCBI Taxonomy" id="516124"/>
    <lineage>
        <taxon>Bacteria</taxon>
        <taxon>Bacillati</taxon>
        <taxon>Actinomycetota</taxon>
        <taxon>Actinomycetes</taxon>
        <taxon>Kitasatosporales</taxon>
        <taxon>Streptomycetaceae</taxon>
        <taxon>Embleya</taxon>
    </lineage>
</organism>
<dbReference type="Gene3D" id="1.10.510.10">
    <property type="entry name" value="Transferase(Phosphotransferase) domain 1"/>
    <property type="match status" value="1"/>
</dbReference>
<keyword evidence="3 8" id="KW-0418">Kinase</keyword>
<keyword evidence="9" id="KW-1185">Reference proteome</keyword>
<dbReference type="PROSITE" id="PS00108">
    <property type="entry name" value="PROTEIN_KINASE_ST"/>
    <property type="match status" value="1"/>
</dbReference>
<dbReference type="SUPFAM" id="SSF56112">
    <property type="entry name" value="Protein kinase-like (PK-like)"/>
    <property type="match status" value="1"/>
</dbReference>
<name>A0A401YQ52_9ACTN</name>